<gene>
    <name evidence="1" type="ORF">BN983_03256</name>
</gene>
<dbReference type="RefSeq" id="WP_155996987.1">
    <property type="nucleotide sequence ID" value="NZ_CCDH010000003.1"/>
</dbReference>
<reference evidence="2" key="1">
    <citation type="submission" date="2014-03" db="EMBL/GenBank/DDBJ databases">
        <authorList>
            <person name="Urmite Genomes U."/>
        </authorList>
    </citation>
    <scope>NUCLEOTIDE SEQUENCE [LARGE SCALE GENOMIC DNA]</scope>
    <source>
        <strain evidence="2">HD-03</strain>
    </source>
</reference>
<dbReference type="Proteomes" id="UP000028868">
    <property type="component" value="Unassembled WGS sequence"/>
</dbReference>
<sequence>MNLKGRLERLEKEAKHRRTDFILFCGHKMSTRGIIDDWVSAVLEVDQDES</sequence>
<dbReference type="AlphaFoldDB" id="A0A024P7N2"/>
<comment type="caution">
    <text evidence="1">The sequence shown here is derived from an EMBL/GenBank/DDBJ whole genome shotgun (WGS) entry which is preliminary data.</text>
</comment>
<evidence type="ECO:0000313" key="1">
    <source>
        <dbReference type="EMBL" id="CDQ24955.1"/>
    </source>
</evidence>
<accession>A0A024P7N2</accession>
<protein>
    <submittedName>
        <fullName evidence="1">Uncharacterized protein</fullName>
    </submittedName>
</protein>
<dbReference type="EMBL" id="CCDI010000004">
    <property type="protein sequence ID" value="CDQ24955.1"/>
    <property type="molecule type" value="Genomic_DNA"/>
</dbReference>
<evidence type="ECO:0000313" key="2">
    <source>
        <dbReference type="Proteomes" id="UP000028868"/>
    </source>
</evidence>
<name>A0A024P7N2_9BACI</name>
<proteinExistence type="predicted"/>
<keyword evidence="2" id="KW-1185">Reference proteome</keyword>
<organism evidence="1 2">
    <name type="scientific">Halobacillus karajensis</name>
    <dbReference type="NCBI Taxonomy" id="195088"/>
    <lineage>
        <taxon>Bacteria</taxon>
        <taxon>Bacillati</taxon>
        <taxon>Bacillota</taxon>
        <taxon>Bacilli</taxon>
        <taxon>Bacillales</taxon>
        <taxon>Bacillaceae</taxon>
        <taxon>Halobacillus</taxon>
    </lineage>
</organism>
<reference evidence="1 2" key="2">
    <citation type="submission" date="2014-05" db="EMBL/GenBank/DDBJ databases">
        <title>Draft genome sequence of Halobacillus karajensis HK-03.</title>
        <authorList>
            <person name="Khelaifia S."/>
            <person name="Croce O."/>
            <person name="Lagier J.C."/>
            <person name="Raoult D."/>
        </authorList>
    </citation>
    <scope>NUCLEOTIDE SEQUENCE [LARGE SCALE GENOMIC DNA]</scope>
    <source>
        <strain evidence="1 2">HD-03</strain>
    </source>
</reference>